<gene>
    <name evidence="1" type="ORF">J3Q64DRAFT_1734904</name>
</gene>
<comment type="caution">
    <text evidence="1">The sequence shown here is derived from an EMBL/GenBank/DDBJ whole genome shotgun (WGS) entry which is preliminary data.</text>
</comment>
<protein>
    <recommendedName>
        <fullName evidence="3">FAS1 domain-containing protein</fullName>
    </recommendedName>
</protein>
<name>A0ABR3B391_PHYBL</name>
<proteinExistence type="predicted"/>
<dbReference type="Proteomes" id="UP001448207">
    <property type="component" value="Unassembled WGS sequence"/>
</dbReference>
<keyword evidence="2" id="KW-1185">Reference proteome</keyword>
<dbReference type="EMBL" id="JBCLYO010000006">
    <property type="protein sequence ID" value="KAL0087862.1"/>
    <property type="molecule type" value="Genomic_DNA"/>
</dbReference>
<organism evidence="1 2">
    <name type="scientific">Phycomyces blakesleeanus</name>
    <dbReference type="NCBI Taxonomy" id="4837"/>
    <lineage>
        <taxon>Eukaryota</taxon>
        <taxon>Fungi</taxon>
        <taxon>Fungi incertae sedis</taxon>
        <taxon>Mucoromycota</taxon>
        <taxon>Mucoromycotina</taxon>
        <taxon>Mucoromycetes</taxon>
        <taxon>Mucorales</taxon>
        <taxon>Phycomycetaceae</taxon>
        <taxon>Phycomyces</taxon>
    </lineage>
</organism>
<sequence>MMGHSIDIRLYKNSNHWISVDIPATFFFFVFYRQMKFLAVVSSLAAIIALATAQGTVTTYTEEGVIGGTTYDVVVLGVQETVTETVLSTITTTITTTAFSAVYNHETPLNDFLADSSLINALTADPSVYRVVTALNPHLATLL</sequence>
<evidence type="ECO:0008006" key="3">
    <source>
        <dbReference type="Google" id="ProtNLM"/>
    </source>
</evidence>
<reference evidence="1 2" key="1">
    <citation type="submission" date="2024-04" db="EMBL/GenBank/DDBJ databases">
        <title>Symmetric and asymmetric DNA N6-adenine methylation regulates different biological responses in Mucorales.</title>
        <authorList>
            <consortium name="Lawrence Berkeley National Laboratory"/>
            <person name="Lax C."/>
            <person name="Mondo S.J."/>
            <person name="Osorio-Concepcion M."/>
            <person name="Muszewska A."/>
            <person name="Corrochano-Luque M."/>
            <person name="Gutierrez G."/>
            <person name="Riley R."/>
            <person name="Lipzen A."/>
            <person name="Guo J."/>
            <person name="Hundley H."/>
            <person name="Amirebrahimi M."/>
            <person name="Ng V."/>
            <person name="Lorenzo-Gutierrez D."/>
            <person name="Binder U."/>
            <person name="Yang J."/>
            <person name="Song Y."/>
            <person name="Canovas D."/>
            <person name="Navarro E."/>
            <person name="Freitag M."/>
            <person name="Gabaldon T."/>
            <person name="Grigoriev I.V."/>
            <person name="Corrochano L.M."/>
            <person name="Nicolas F.E."/>
            <person name="Garre V."/>
        </authorList>
    </citation>
    <scope>NUCLEOTIDE SEQUENCE [LARGE SCALE GENOMIC DNA]</scope>
    <source>
        <strain evidence="1 2">L51</strain>
    </source>
</reference>
<evidence type="ECO:0000313" key="1">
    <source>
        <dbReference type="EMBL" id="KAL0087862.1"/>
    </source>
</evidence>
<accession>A0ABR3B391</accession>
<evidence type="ECO:0000313" key="2">
    <source>
        <dbReference type="Proteomes" id="UP001448207"/>
    </source>
</evidence>